<feature type="domain" description="Ion transport" evidence="6">
    <location>
        <begin position="92"/>
        <end position="201"/>
    </location>
</feature>
<evidence type="ECO:0000256" key="2">
    <source>
        <dbReference type="ARBA" id="ARBA00022692"/>
    </source>
</evidence>
<evidence type="ECO:0000256" key="5">
    <source>
        <dbReference type="SAM" id="MobiDB-lite"/>
    </source>
</evidence>
<dbReference type="AlphaFoldDB" id="H2XVD3"/>
<keyword evidence="2" id="KW-0812">Transmembrane</keyword>
<evidence type="ECO:0000256" key="4">
    <source>
        <dbReference type="ARBA" id="ARBA00023136"/>
    </source>
</evidence>
<evidence type="ECO:0000313" key="8">
    <source>
        <dbReference type="Proteomes" id="UP000008144"/>
    </source>
</evidence>
<feature type="region of interest" description="Disordered" evidence="5">
    <location>
        <begin position="37"/>
        <end position="58"/>
    </location>
</feature>
<evidence type="ECO:0000256" key="3">
    <source>
        <dbReference type="ARBA" id="ARBA00022989"/>
    </source>
</evidence>
<dbReference type="PANTHER" id="PTHR45638:SF1">
    <property type="entry name" value="CYCLIC NUCLEOTIDE-GATED ION CHANNEL SUBUNIT B, ISOFORM A"/>
    <property type="match status" value="1"/>
</dbReference>
<reference evidence="7" key="3">
    <citation type="submission" date="2025-09" db="UniProtKB">
        <authorList>
            <consortium name="Ensembl"/>
        </authorList>
    </citation>
    <scope>IDENTIFICATION</scope>
</reference>
<keyword evidence="4" id="KW-0472">Membrane</keyword>
<dbReference type="Ensembl" id="ENSCINT00000032280.1">
    <property type="protein sequence ID" value="ENSCINP00000033617.1"/>
    <property type="gene ID" value="ENSCING00000020294.1"/>
</dbReference>
<protein>
    <submittedName>
        <fullName evidence="7">Cyclic nucleotide-gated cation channel beta-1-like</fullName>
    </submittedName>
</protein>
<dbReference type="PANTHER" id="PTHR45638">
    <property type="entry name" value="CYCLIC NUCLEOTIDE-GATED CATION CHANNEL SUBUNIT A"/>
    <property type="match status" value="1"/>
</dbReference>
<organism evidence="7 8">
    <name type="scientific">Ciona intestinalis</name>
    <name type="common">Transparent sea squirt</name>
    <name type="synonym">Ascidia intestinalis</name>
    <dbReference type="NCBI Taxonomy" id="7719"/>
    <lineage>
        <taxon>Eukaryota</taxon>
        <taxon>Metazoa</taxon>
        <taxon>Chordata</taxon>
        <taxon>Tunicata</taxon>
        <taxon>Ascidiacea</taxon>
        <taxon>Phlebobranchia</taxon>
        <taxon>Cionidae</taxon>
        <taxon>Ciona</taxon>
    </lineage>
</organism>
<dbReference type="InterPro" id="IPR005821">
    <property type="entry name" value="Ion_trans_dom"/>
</dbReference>
<evidence type="ECO:0000259" key="6">
    <source>
        <dbReference type="Pfam" id="PF00520"/>
    </source>
</evidence>
<dbReference type="GO" id="GO:0016020">
    <property type="term" value="C:membrane"/>
    <property type="evidence" value="ECO:0007669"/>
    <property type="project" value="UniProtKB-SubCell"/>
</dbReference>
<accession>H2XVD3</accession>
<dbReference type="HOGENOM" id="CLU_1357342_0_0_1"/>
<dbReference type="GeneTree" id="ENSGT00940000169849"/>
<reference evidence="8" key="1">
    <citation type="journal article" date="2002" name="Science">
        <title>The draft genome of Ciona intestinalis: insights into chordate and vertebrate origins.</title>
        <authorList>
            <person name="Dehal P."/>
            <person name="Satou Y."/>
            <person name="Campbell R.K."/>
            <person name="Chapman J."/>
            <person name="Degnan B."/>
            <person name="De Tomaso A."/>
            <person name="Davidson B."/>
            <person name="Di Gregorio A."/>
            <person name="Gelpke M."/>
            <person name="Goodstein D.M."/>
            <person name="Harafuji N."/>
            <person name="Hastings K.E."/>
            <person name="Ho I."/>
            <person name="Hotta K."/>
            <person name="Huang W."/>
            <person name="Kawashima T."/>
            <person name="Lemaire P."/>
            <person name="Martinez D."/>
            <person name="Meinertzhagen I.A."/>
            <person name="Necula S."/>
            <person name="Nonaka M."/>
            <person name="Putnam N."/>
            <person name="Rash S."/>
            <person name="Saiga H."/>
            <person name="Satake M."/>
            <person name="Terry A."/>
            <person name="Yamada L."/>
            <person name="Wang H.G."/>
            <person name="Awazu S."/>
            <person name="Azumi K."/>
            <person name="Boore J."/>
            <person name="Branno M."/>
            <person name="Chin-Bow S."/>
            <person name="DeSantis R."/>
            <person name="Doyle S."/>
            <person name="Francino P."/>
            <person name="Keys D.N."/>
            <person name="Haga S."/>
            <person name="Hayashi H."/>
            <person name="Hino K."/>
            <person name="Imai K.S."/>
            <person name="Inaba K."/>
            <person name="Kano S."/>
            <person name="Kobayashi K."/>
            <person name="Kobayashi M."/>
            <person name="Lee B.I."/>
            <person name="Makabe K.W."/>
            <person name="Manohar C."/>
            <person name="Matassi G."/>
            <person name="Medina M."/>
            <person name="Mochizuki Y."/>
            <person name="Mount S."/>
            <person name="Morishita T."/>
            <person name="Miura S."/>
            <person name="Nakayama A."/>
            <person name="Nishizaka S."/>
            <person name="Nomoto H."/>
            <person name="Ohta F."/>
            <person name="Oishi K."/>
            <person name="Rigoutsos I."/>
            <person name="Sano M."/>
            <person name="Sasaki A."/>
            <person name="Sasakura Y."/>
            <person name="Shoguchi E."/>
            <person name="Shin-i T."/>
            <person name="Spagnuolo A."/>
            <person name="Stainier D."/>
            <person name="Suzuki M.M."/>
            <person name="Tassy O."/>
            <person name="Takatori N."/>
            <person name="Tokuoka M."/>
            <person name="Yagi K."/>
            <person name="Yoshizaki F."/>
            <person name="Wada S."/>
            <person name="Zhang C."/>
            <person name="Hyatt P.D."/>
            <person name="Larimer F."/>
            <person name="Detter C."/>
            <person name="Doggett N."/>
            <person name="Glavina T."/>
            <person name="Hawkins T."/>
            <person name="Richardson P."/>
            <person name="Lucas S."/>
            <person name="Kohara Y."/>
            <person name="Levine M."/>
            <person name="Satoh N."/>
            <person name="Rokhsar D.S."/>
        </authorList>
    </citation>
    <scope>NUCLEOTIDE SEQUENCE [LARGE SCALE GENOMIC DNA]</scope>
</reference>
<name>H2XVD3_CIOIN</name>
<keyword evidence="8" id="KW-1185">Reference proteome</keyword>
<dbReference type="InParanoid" id="H2XVD3"/>
<dbReference type="InterPro" id="IPR050866">
    <property type="entry name" value="CNG_cation_channel"/>
</dbReference>
<dbReference type="Pfam" id="PF00520">
    <property type="entry name" value="Ion_trans"/>
    <property type="match status" value="1"/>
</dbReference>
<dbReference type="STRING" id="7719.ENSCINP00000033617"/>
<keyword evidence="3" id="KW-1133">Transmembrane helix</keyword>
<comment type="subcellular location">
    <subcellularLocation>
        <location evidence="1">Membrane</location>
        <topology evidence="1">Multi-pass membrane protein</topology>
    </subcellularLocation>
</comment>
<dbReference type="GO" id="GO:0005221">
    <property type="term" value="F:intracellularly cyclic nucleotide-activated monoatomic cation channel activity"/>
    <property type="evidence" value="ECO:0007669"/>
    <property type="project" value="InterPro"/>
</dbReference>
<evidence type="ECO:0000256" key="1">
    <source>
        <dbReference type="ARBA" id="ARBA00004141"/>
    </source>
</evidence>
<proteinExistence type="predicted"/>
<sequence length="202" mass="23790">MDEDGELRISPTVQSSFEKWHRVCEARAHSMHQHLFEHGDSSSDEETKSEDVRAHKQDDTMFQHEVEQSLFKQIRGYRFPKTINPETDMLYLFWQFLASLSLVYNAICIPLRTCFPFQTSSNISVWMTVDYLADMTYIVDVFLFQIRRQYILGGVMQEDPILTKKEYLKSERFKKDVVAMLPTDLLYIAFGVKPAFRINRLV</sequence>
<gene>
    <name evidence="7" type="primary">LOC100180426</name>
</gene>
<dbReference type="SUPFAM" id="SSF81324">
    <property type="entry name" value="Voltage-gated potassium channels"/>
    <property type="match status" value="1"/>
</dbReference>
<dbReference type="Proteomes" id="UP000008144">
    <property type="component" value="Unassembled WGS sequence"/>
</dbReference>
<reference evidence="7" key="2">
    <citation type="submission" date="2025-08" db="UniProtKB">
        <authorList>
            <consortium name="Ensembl"/>
        </authorList>
    </citation>
    <scope>IDENTIFICATION</scope>
</reference>
<evidence type="ECO:0000313" key="7">
    <source>
        <dbReference type="Ensembl" id="ENSCINP00000033617.1"/>
    </source>
</evidence>